<dbReference type="SUPFAM" id="SSF63825">
    <property type="entry name" value="YWTD domain"/>
    <property type="match status" value="1"/>
</dbReference>
<dbReference type="InterPro" id="IPR011042">
    <property type="entry name" value="6-blade_b-propeller_TolB-like"/>
</dbReference>
<accession>A0ABY7H317</accession>
<feature type="compositionally biased region" description="Low complexity" evidence="1">
    <location>
        <begin position="35"/>
        <end position="63"/>
    </location>
</feature>
<evidence type="ECO:0000313" key="4">
    <source>
        <dbReference type="Proteomes" id="UP001164459"/>
    </source>
</evidence>
<proteinExistence type="predicted"/>
<organism evidence="3 4">
    <name type="scientific">Nannocystis punicea</name>
    <dbReference type="NCBI Taxonomy" id="2995304"/>
    <lineage>
        <taxon>Bacteria</taxon>
        <taxon>Pseudomonadati</taxon>
        <taxon>Myxococcota</taxon>
        <taxon>Polyangia</taxon>
        <taxon>Nannocystales</taxon>
        <taxon>Nannocystaceae</taxon>
        <taxon>Nannocystis</taxon>
    </lineage>
</organism>
<sequence length="416" mass="43346">MAHHRSLCSALLFSSALLACGIESPLFVTDTWATDTDTSTTTAGTTSEEPTTGPTTGEPGPSACGDGVLEWHQDGPLGTRALGVAVDGAGRIVVLADVDDQPTVIVTDPEGTEVWRTALSGELVTPADLVVDETGRIFIGGRETPGGAMVRALSPDGEELWSFSEEGMAPTYAASIGGLGLGKGSLFSAGVAGVDTLVVRRHDLATGEAVWKTEHVGTITQIDSPEVAVAGDKVLAVGRAALGPEATARPFVLQLDGDGAVESFTVEDAIAGFWLDVEPIGAAGEWILAGEHLTEGEGAEAAALRRNGIDGAEAWSTLFADSSRIEAVYDVKVDAAERILLVGTTSTDYLDKTIPSVRCMAGDGSGLLQVPFEFSDEEYQNESANGGAFGPGFMVVVGDTQVDGYYEMWLRKYSLE</sequence>
<dbReference type="Proteomes" id="UP001164459">
    <property type="component" value="Chromosome"/>
</dbReference>
<feature type="signal peptide" evidence="2">
    <location>
        <begin position="1"/>
        <end position="19"/>
    </location>
</feature>
<reference evidence="3" key="1">
    <citation type="submission" date="2022-11" db="EMBL/GenBank/DDBJ databases">
        <title>Minimal conservation of predation-associated metabolite biosynthetic gene clusters underscores biosynthetic potential of Myxococcota including descriptions for ten novel species: Archangium lansinium sp. nov., Myxococcus landrumus sp. nov., Nannocystis bai.</title>
        <authorList>
            <person name="Ahearne A."/>
            <person name="Stevens C."/>
            <person name="Dowd S."/>
        </authorList>
    </citation>
    <scope>NUCLEOTIDE SEQUENCE</scope>
    <source>
        <strain evidence="3">Fl3</strain>
    </source>
</reference>
<keyword evidence="4" id="KW-1185">Reference proteome</keyword>
<dbReference type="PROSITE" id="PS51257">
    <property type="entry name" value="PROKAR_LIPOPROTEIN"/>
    <property type="match status" value="1"/>
</dbReference>
<dbReference type="Gene3D" id="2.120.10.30">
    <property type="entry name" value="TolB, C-terminal domain"/>
    <property type="match status" value="1"/>
</dbReference>
<evidence type="ECO:0000313" key="3">
    <source>
        <dbReference type="EMBL" id="WAS93527.1"/>
    </source>
</evidence>
<evidence type="ECO:0000256" key="2">
    <source>
        <dbReference type="SAM" id="SignalP"/>
    </source>
</evidence>
<keyword evidence="2" id="KW-0732">Signal</keyword>
<name>A0ABY7H317_9BACT</name>
<dbReference type="EMBL" id="CP114040">
    <property type="protein sequence ID" value="WAS93527.1"/>
    <property type="molecule type" value="Genomic_DNA"/>
</dbReference>
<evidence type="ECO:0000256" key="1">
    <source>
        <dbReference type="SAM" id="MobiDB-lite"/>
    </source>
</evidence>
<gene>
    <name evidence="3" type="ORF">O0S08_45930</name>
</gene>
<feature type="region of interest" description="Disordered" evidence="1">
    <location>
        <begin position="35"/>
        <end position="64"/>
    </location>
</feature>
<feature type="chain" id="PRO_5047509444" evidence="2">
    <location>
        <begin position="20"/>
        <end position="416"/>
    </location>
</feature>
<dbReference type="RefSeq" id="WP_269035865.1">
    <property type="nucleotide sequence ID" value="NZ_CP114040.1"/>
</dbReference>
<protein>
    <submittedName>
        <fullName evidence="3">PQQ-binding-like beta-propeller repeat protein</fullName>
    </submittedName>
</protein>